<dbReference type="STRING" id="295069.SAMN05421856_102560"/>
<gene>
    <name evidence="2" type="ORF">SAMN05421856_102560</name>
</gene>
<accession>A0A1H7XPW1</accession>
<dbReference type="EMBL" id="FOBV01000002">
    <property type="protein sequence ID" value="SEM35248.1"/>
    <property type="molecule type" value="Genomic_DNA"/>
</dbReference>
<keyword evidence="3" id="KW-1185">Reference proteome</keyword>
<evidence type="ECO:0000313" key="2">
    <source>
        <dbReference type="EMBL" id="SEM35248.1"/>
    </source>
</evidence>
<dbReference type="AlphaFoldDB" id="A0A1H7XPW1"/>
<keyword evidence="1" id="KW-1133">Transmembrane helix</keyword>
<feature type="transmembrane region" description="Helical" evidence="1">
    <location>
        <begin position="12"/>
        <end position="35"/>
    </location>
</feature>
<keyword evidence="1" id="KW-0472">Membrane</keyword>
<reference evidence="3" key="1">
    <citation type="submission" date="2016-10" db="EMBL/GenBank/DDBJ databases">
        <authorList>
            <person name="Varghese N."/>
            <person name="Submissions S."/>
        </authorList>
    </citation>
    <scope>NUCLEOTIDE SEQUENCE [LARGE SCALE GENOMIC DNA]</scope>
    <source>
        <strain evidence="3">DSM 17453</strain>
    </source>
</reference>
<name>A0A1H7XPW1_9FLAO</name>
<protein>
    <submittedName>
        <fullName evidence="2">Uncharacterized protein</fullName>
    </submittedName>
</protein>
<evidence type="ECO:0000256" key="1">
    <source>
        <dbReference type="SAM" id="Phobius"/>
    </source>
</evidence>
<evidence type="ECO:0000313" key="3">
    <source>
        <dbReference type="Proteomes" id="UP000199450"/>
    </source>
</evidence>
<organism evidence="2 3">
    <name type="scientific">Chryseobacterium taichungense</name>
    <dbReference type="NCBI Taxonomy" id="295069"/>
    <lineage>
        <taxon>Bacteria</taxon>
        <taxon>Pseudomonadati</taxon>
        <taxon>Bacteroidota</taxon>
        <taxon>Flavobacteriia</taxon>
        <taxon>Flavobacteriales</taxon>
        <taxon>Weeksellaceae</taxon>
        <taxon>Chryseobacterium group</taxon>
        <taxon>Chryseobacterium</taxon>
    </lineage>
</organism>
<sequence length="95" mass="10864">MSNFLNHLVSKPTFVSVLTALYFSYVLFLIVYKWFDPPKIGSAYKMILETLLVCSVVPLVLFIVDRLLVLKFSNIKLTVIETIILGSVFVYCLIQ</sequence>
<feature type="transmembrane region" description="Helical" evidence="1">
    <location>
        <begin position="47"/>
        <end position="69"/>
    </location>
</feature>
<keyword evidence="1" id="KW-0812">Transmembrane</keyword>
<proteinExistence type="predicted"/>
<feature type="transmembrane region" description="Helical" evidence="1">
    <location>
        <begin position="75"/>
        <end position="94"/>
    </location>
</feature>
<dbReference type="Proteomes" id="UP000199450">
    <property type="component" value="Unassembled WGS sequence"/>
</dbReference>